<dbReference type="InterPro" id="IPR050306">
    <property type="entry name" value="PfkB_Carbo_kinase"/>
</dbReference>
<gene>
    <name evidence="5" type="ORF">U27_06841</name>
</gene>
<keyword evidence="6" id="KW-1185">Reference proteome</keyword>
<comment type="similarity">
    <text evidence="1">Belongs to the carbohydrate kinase PfkB family.</text>
</comment>
<dbReference type="STRING" id="1499967.U27_06841"/>
<dbReference type="GO" id="GO:0016301">
    <property type="term" value="F:kinase activity"/>
    <property type="evidence" value="ECO:0007669"/>
    <property type="project" value="UniProtKB-KW"/>
</dbReference>
<dbReference type="InterPro" id="IPR011611">
    <property type="entry name" value="PfkB_dom"/>
</dbReference>
<dbReference type="HOGENOM" id="CLU_065902_1_0_0"/>
<dbReference type="AlphaFoldDB" id="A0A081C5K0"/>
<protein>
    <submittedName>
        <fullName evidence="5">Ribokinase</fullName>
    </submittedName>
</protein>
<feature type="domain" description="Carbohydrate kinase PfkB" evidence="4">
    <location>
        <begin position="22"/>
        <end position="261"/>
    </location>
</feature>
<dbReference type="PANTHER" id="PTHR43085:SF57">
    <property type="entry name" value="CARBOHYDRATE KINASE PFKB DOMAIN-CONTAINING PROTEIN"/>
    <property type="match status" value="1"/>
</dbReference>
<evidence type="ECO:0000256" key="1">
    <source>
        <dbReference type="ARBA" id="ARBA00010688"/>
    </source>
</evidence>
<organism evidence="5">
    <name type="scientific">Vecturithrix granuli</name>
    <dbReference type="NCBI Taxonomy" id="1499967"/>
    <lineage>
        <taxon>Bacteria</taxon>
        <taxon>Candidatus Moduliflexota</taxon>
        <taxon>Candidatus Vecturitrichia</taxon>
        <taxon>Candidatus Vecturitrichales</taxon>
        <taxon>Candidatus Vecturitrichaceae</taxon>
        <taxon>Candidatus Vecturithrix</taxon>
    </lineage>
</organism>
<dbReference type="EMBL" id="DF820471">
    <property type="protein sequence ID" value="GAK59855.1"/>
    <property type="molecule type" value="Genomic_DNA"/>
</dbReference>
<evidence type="ECO:0000256" key="3">
    <source>
        <dbReference type="ARBA" id="ARBA00022777"/>
    </source>
</evidence>
<reference evidence="5" key="1">
    <citation type="journal article" date="2015" name="PeerJ">
        <title>First genomic representation of candidate bacterial phylum KSB3 points to enhanced environmental sensing as a trigger of wastewater bulking.</title>
        <authorList>
            <person name="Sekiguchi Y."/>
            <person name="Ohashi A."/>
            <person name="Parks D.H."/>
            <person name="Yamauchi T."/>
            <person name="Tyson G.W."/>
            <person name="Hugenholtz P."/>
        </authorList>
    </citation>
    <scope>NUCLEOTIDE SEQUENCE [LARGE SCALE GENOMIC DNA]</scope>
</reference>
<dbReference type="PANTHER" id="PTHR43085">
    <property type="entry name" value="HEXOKINASE FAMILY MEMBER"/>
    <property type="match status" value="1"/>
</dbReference>
<dbReference type="SUPFAM" id="SSF53613">
    <property type="entry name" value="Ribokinase-like"/>
    <property type="match status" value="1"/>
</dbReference>
<sequence>MTIPHFISIGHITHDLVGNGITPGGPALYSTCAARNLGISVGMITSFSRPLLQPGLLQGIDIRCQESQKTTTFANLYNEHGERRQIIESVADRITSTLIPPEWRAVSIVNICPVANEYLPEIVRLFDKALIGICPQGWMRRWDSKGQVFRKKWENFKEVLPYADIVFFSEEDVSDPKKAVETYLPYTKMVIVTQGKLGASIYSHNGVHRSPAFPTIEVDPTGAGDVFATAFLIRYFETHDVPESARFANCVASFVVEKEGIYGIPGLDDVKRRLNVAR</sequence>
<name>A0A081C5K0_VECG1</name>
<dbReference type="Gene3D" id="3.40.1190.20">
    <property type="match status" value="1"/>
</dbReference>
<evidence type="ECO:0000313" key="6">
    <source>
        <dbReference type="Proteomes" id="UP000030661"/>
    </source>
</evidence>
<accession>A0A081C5K0</accession>
<keyword evidence="3 5" id="KW-0418">Kinase</keyword>
<proteinExistence type="inferred from homology"/>
<dbReference type="eggNOG" id="COG0524">
    <property type="taxonomic scope" value="Bacteria"/>
</dbReference>
<dbReference type="Proteomes" id="UP000030661">
    <property type="component" value="Unassembled WGS sequence"/>
</dbReference>
<evidence type="ECO:0000313" key="5">
    <source>
        <dbReference type="EMBL" id="GAK59855.1"/>
    </source>
</evidence>
<dbReference type="InterPro" id="IPR029056">
    <property type="entry name" value="Ribokinase-like"/>
</dbReference>
<evidence type="ECO:0000256" key="2">
    <source>
        <dbReference type="ARBA" id="ARBA00022679"/>
    </source>
</evidence>
<keyword evidence="2" id="KW-0808">Transferase</keyword>
<dbReference type="Pfam" id="PF00294">
    <property type="entry name" value="PfkB"/>
    <property type="match status" value="1"/>
</dbReference>
<evidence type="ECO:0000259" key="4">
    <source>
        <dbReference type="Pfam" id="PF00294"/>
    </source>
</evidence>